<name>A0A6G1IM52_9PLEO</name>
<dbReference type="AlphaFoldDB" id="A0A6G1IM52"/>
<dbReference type="Pfam" id="PF06985">
    <property type="entry name" value="HET"/>
    <property type="match status" value="1"/>
</dbReference>
<dbReference type="InterPro" id="IPR010730">
    <property type="entry name" value="HET"/>
</dbReference>
<evidence type="ECO:0000313" key="2">
    <source>
        <dbReference type="EMBL" id="KAF2679073.1"/>
    </source>
</evidence>
<evidence type="ECO:0000313" key="3">
    <source>
        <dbReference type="Proteomes" id="UP000799291"/>
    </source>
</evidence>
<dbReference type="EMBL" id="MU005606">
    <property type="protein sequence ID" value="KAF2679073.1"/>
    <property type="molecule type" value="Genomic_DNA"/>
</dbReference>
<dbReference type="OrthoDB" id="5125733at2759"/>
<organism evidence="2 3">
    <name type="scientific">Lentithecium fluviatile CBS 122367</name>
    <dbReference type="NCBI Taxonomy" id="1168545"/>
    <lineage>
        <taxon>Eukaryota</taxon>
        <taxon>Fungi</taxon>
        <taxon>Dikarya</taxon>
        <taxon>Ascomycota</taxon>
        <taxon>Pezizomycotina</taxon>
        <taxon>Dothideomycetes</taxon>
        <taxon>Pleosporomycetidae</taxon>
        <taxon>Pleosporales</taxon>
        <taxon>Massarineae</taxon>
        <taxon>Lentitheciaceae</taxon>
        <taxon>Lentithecium</taxon>
    </lineage>
</organism>
<accession>A0A6G1IM52</accession>
<reference evidence="2" key="1">
    <citation type="journal article" date="2020" name="Stud. Mycol.">
        <title>101 Dothideomycetes genomes: a test case for predicting lifestyles and emergence of pathogens.</title>
        <authorList>
            <person name="Haridas S."/>
            <person name="Albert R."/>
            <person name="Binder M."/>
            <person name="Bloem J."/>
            <person name="Labutti K."/>
            <person name="Salamov A."/>
            <person name="Andreopoulos B."/>
            <person name="Baker S."/>
            <person name="Barry K."/>
            <person name="Bills G."/>
            <person name="Bluhm B."/>
            <person name="Cannon C."/>
            <person name="Castanera R."/>
            <person name="Culley D."/>
            <person name="Daum C."/>
            <person name="Ezra D."/>
            <person name="Gonzalez J."/>
            <person name="Henrissat B."/>
            <person name="Kuo A."/>
            <person name="Liang C."/>
            <person name="Lipzen A."/>
            <person name="Lutzoni F."/>
            <person name="Magnuson J."/>
            <person name="Mondo S."/>
            <person name="Nolan M."/>
            <person name="Ohm R."/>
            <person name="Pangilinan J."/>
            <person name="Park H.-J."/>
            <person name="Ramirez L."/>
            <person name="Alfaro M."/>
            <person name="Sun H."/>
            <person name="Tritt A."/>
            <person name="Yoshinaga Y."/>
            <person name="Zwiers L.-H."/>
            <person name="Turgeon B."/>
            <person name="Goodwin S."/>
            <person name="Spatafora J."/>
            <person name="Crous P."/>
            <person name="Grigoriev I."/>
        </authorList>
    </citation>
    <scope>NUCLEOTIDE SEQUENCE</scope>
    <source>
        <strain evidence="2">CBS 122367</strain>
    </source>
</reference>
<evidence type="ECO:0000259" key="1">
    <source>
        <dbReference type="Pfam" id="PF06985"/>
    </source>
</evidence>
<dbReference type="Proteomes" id="UP000799291">
    <property type="component" value="Unassembled WGS sequence"/>
</dbReference>
<dbReference type="PANTHER" id="PTHR33112:SF16">
    <property type="entry name" value="HETEROKARYON INCOMPATIBILITY DOMAIN-CONTAINING PROTEIN"/>
    <property type="match status" value="1"/>
</dbReference>
<keyword evidence="3" id="KW-1185">Reference proteome</keyword>
<proteinExistence type="predicted"/>
<sequence>MKSYGSGMDLTLGFRVPHPTSPINGERAFHLTAREGDPAAFITSRRPPLTDVASDTVFSLVQKWLETCENSHTKCPKNNFIPKLPTYVVDVSPTSSGVNAKLYKPSHGEQAKYLCLSYCWGTITQVTTTKADVGEFLQELPVPMLGLTIQDGIETTRRLGFRYIWVDALCIVQDDDKHKALEIGMMSHTYKNATAVISATAASASSEGFLRTNRDSNLDEFLADKPSAVFKFQVQLPKGSIGNLTVAEELHFSKSHPLNHRGWALQEHILSTRRLIFSFVELLVECREHDRRPLRESTLDYGFDDLTFPFPKVPSILNWNFETLDCVTQWSELVYIYSRRILTDPDDRLHAFEGIAREIEEVSGKKMHYGMPEFGCTTLAWYSPNPETVRSARAPSWSWASHDTTIHHFLSRYPNTVLTYEANARFSGGELVVNTHVIINGRTWAGEDPRQVLFHCYPDLSVGLPSQSDRYYLRLFTGKGLFTVHDVHDVVLILESARVGAYRRIGIYLGALFQGSWPEEAQEIMLI</sequence>
<protein>
    <submittedName>
        <fullName evidence="2">HET-domain-containing protein</fullName>
    </submittedName>
</protein>
<gene>
    <name evidence="2" type="ORF">K458DRAFT_119823</name>
</gene>
<feature type="domain" description="Heterokaryon incompatibility" evidence="1">
    <location>
        <begin position="113"/>
        <end position="267"/>
    </location>
</feature>
<dbReference type="PANTHER" id="PTHR33112">
    <property type="entry name" value="DOMAIN PROTEIN, PUTATIVE-RELATED"/>
    <property type="match status" value="1"/>
</dbReference>